<accession>A0A806K0R2</accession>
<protein>
    <submittedName>
        <fullName evidence="1">Uncharacterized protein</fullName>
    </submittedName>
</protein>
<sequence>MSINFKRNRAQTTYEQFIGVMSQNDLQKNKNVFKNHILSQNEASSLLVALHEDAIDLFYNGILSFSEGIDSIYNKRFSWATIKLYYTVYYLIRTSFATKDIAILRCDRMFRLPVRQGQQPYSTGNKKYNSTHEGTINHYKDLFSMSDPLLSNKIEDNDAFQWMRNAREIVNYRSSSFREPNCLEIWNYFSNCINDNSMSQILKQLEEDAYTLCFQEEYAIVAIPIKLIQQTINDMENTRLLNRLSKERKSFIRSLINYDNRSLTIFPKIFI</sequence>
<proteinExistence type="predicted"/>
<dbReference type="EMBL" id="JQ844229">
    <property type="protein sequence ID" value="AGS53302.1"/>
    <property type="molecule type" value="Genomic_DNA"/>
</dbReference>
<dbReference type="AlphaFoldDB" id="A0A806K0R2"/>
<name>A0A806K0R2_9BACT</name>
<reference evidence="1" key="1">
    <citation type="submission" date="2012-03" db="EMBL/GenBank/DDBJ databases">
        <title>Functional metagenomics reveals considerable lignocellulase gene clusters in the gut microbiome of a wood-feeding higher termite.</title>
        <authorList>
            <person name="Liu N."/>
        </authorList>
    </citation>
    <scope>NUCLEOTIDE SEQUENCE</scope>
</reference>
<evidence type="ECO:0000313" key="1">
    <source>
        <dbReference type="EMBL" id="AGS53302.1"/>
    </source>
</evidence>
<organism evidence="1">
    <name type="scientific">uncultured bacterium contig00013</name>
    <dbReference type="NCBI Taxonomy" id="1181504"/>
    <lineage>
        <taxon>Bacteria</taxon>
        <taxon>environmental samples</taxon>
    </lineage>
</organism>